<name>A0AC35ERS5_9BILA</name>
<protein>
    <submittedName>
        <fullName evidence="2">Uncharacterized protein</fullName>
    </submittedName>
</protein>
<proteinExistence type="predicted"/>
<dbReference type="WBParaSite" id="PS1159_v2.g1023.t1">
    <property type="protein sequence ID" value="PS1159_v2.g1023.t1"/>
    <property type="gene ID" value="PS1159_v2.g1023"/>
</dbReference>
<evidence type="ECO:0000313" key="1">
    <source>
        <dbReference type="Proteomes" id="UP000887580"/>
    </source>
</evidence>
<evidence type="ECO:0000313" key="2">
    <source>
        <dbReference type="WBParaSite" id="PS1159_v2.g1023.t1"/>
    </source>
</evidence>
<organism evidence="1 2">
    <name type="scientific">Panagrolaimus sp. PS1159</name>
    <dbReference type="NCBI Taxonomy" id="55785"/>
    <lineage>
        <taxon>Eukaryota</taxon>
        <taxon>Metazoa</taxon>
        <taxon>Ecdysozoa</taxon>
        <taxon>Nematoda</taxon>
        <taxon>Chromadorea</taxon>
        <taxon>Rhabditida</taxon>
        <taxon>Tylenchina</taxon>
        <taxon>Panagrolaimomorpha</taxon>
        <taxon>Panagrolaimoidea</taxon>
        <taxon>Panagrolaimidae</taxon>
        <taxon>Panagrolaimus</taxon>
    </lineage>
</organism>
<sequence>MLPRQGSEDSTTPLLASDSKDDVSFYLPTTSTNVHSSNRRLNNRRKLSRETSLPSFDYDDEQNDFLSPSSTTTPLTALEEVDETSLTPSFTSTFKNNNNNSNVTPFTSSSSIFRPTTISEPTTSVSWSSSAQFNTSIQNEGNNSSEISRPNSALETKPSSSDPNLNSINQIPSRNNSGGNLRRGSLVKKLSVVGEFFETAAEVAVSPKKSKTPKLGEILKTRQGSIDIGPLSFDFGEKPDLEEVLNQRIKAVTDDLLQQFQQYQNMTEQNDYRGFQIVKQFISKGWGKLGFWMIVTVLAVLTFKDVVQLTLEYAEDPKQSDMNIVFNESMTMPNITFCMSRSQAWSHFSINTNESTEEWDEIIQGLLENMTTHDEFLTKPWDYRMVMEGYDVVATLNSMERETTPQGAARSINVFSGQARLVNKRAMVKKWLKTLKDRGVTFEEFTQKVGSETIRRSMQRFQRTTFDEDLVIRTKFRTSWISMMQFCFQPWFDRDNFHPINDQGNFFTMVLSHNPEKLAGKSVDCMTVDFHGRPSSLSRFMEGKGRTRDGFNEEICVGMIHEVTVEVRARYVMLENDDAGIACNYLEAGEDNEFDCRSRCRMNMIREMCNCTALTLSYLASKSAIKKFPLCDYSTCAVDIQHKNYTDEKCSSKCLRDCNQIRYEIDHETKGKSVRGDLTTVYLNWGSFEFLTLEQKRIWSIPTFIAALGGSIGMWLGLSILSLLQGATYVFYLISESKKRHKARTESRIAANPFANPYIKKGSKVGPPPKYEDTQPKDSTANVNQNRTNIQIE</sequence>
<reference evidence="2" key="1">
    <citation type="submission" date="2022-11" db="UniProtKB">
        <authorList>
            <consortium name="WormBaseParasite"/>
        </authorList>
    </citation>
    <scope>IDENTIFICATION</scope>
</reference>
<accession>A0AC35ERS5</accession>
<dbReference type="Proteomes" id="UP000887580">
    <property type="component" value="Unplaced"/>
</dbReference>